<comment type="caution">
    <text evidence="2">The sequence shown here is derived from an EMBL/GenBank/DDBJ whole genome shotgun (WGS) entry which is preliminary data.</text>
</comment>
<evidence type="ECO:0000256" key="1">
    <source>
        <dbReference type="SAM" id="MobiDB-lite"/>
    </source>
</evidence>
<dbReference type="EMBL" id="PQXH01000088">
    <property type="protein sequence ID" value="TGO12473.1"/>
    <property type="molecule type" value="Genomic_DNA"/>
</dbReference>
<gene>
    <name evidence="2" type="ORF">BTUL_0088g00500</name>
</gene>
<feature type="region of interest" description="Disordered" evidence="1">
    <location>
        <begin position="17"/>
        <end position="54"/>
    </location>
</feature>
<reference evidence="2 3" key="1">
    <citation type="submission" date="2017-12" db="EMBL/GenBank/DDBJ databases">
        <title>Comparative genomics of Botrytis spp.</title>
        <authorList>
            <person name="Valero-Jimenez C.A."/>
            <person name="Tapia P."/>
            <person name="Veloso J."/>
            <person name="Silva-Moreno E."/>
            <person name="Staats M."/>
            <person name="Valdes J.H."/>
            <person name="Van Kan J.A.L."/>
        </authorList>
    </citation>
    <scope>NUCLEOTIDE SEQUENCE [LARGE SCALE GENOMIC DNA]</scope>
    <source>
        <strain evidence="2 3">Bt9001</strain>
    </source>
</reference>
<dbReference type="Proteomes" id="UP000297777">
    <property type="component" value="Unassembled WGS sequence"/>
</dbReference>
<feature type="region of interest" description="Disordered" evidence="1">
    <location>
        <begin position="108"/>
        <end position="129"/>
    </location>
</feature>
<sequence length="129" mass="13724">MAQQHTQFIEVQKTIHHTIHQPHPPPSPAPQTQSGNLIPGSSGDSSASSPRVVEGVKVRGSGIKMTRVLGLDSEDWDSSGWVIRSWCFLSVSEVCCLTQALTRGCTPWSFGGGEGGDGDDLRGPSVTLL</sequence>
<evidence type="ECO:0000313" key="3">
    <source>
        <dbReference type="Proteomes" id="UP000297777"/>
    </source>
</evidence>
<dbReference type="AlphaFoldDB" id="A0A4Z1EQ24"/>
<evidence type="ECO:0000313" key="2">
    <source>
        <dbReference type="EMBL" id="TGO12473.1"/>
    </source>
</evidence>
<keyword evidence="3" id="KW-1185">Reference proteome</keyword>
<proteinExistence type="predicted"/>
<organism evidence="2 3">
    <name type="scientific">Botrytis tulipae</name>
    <dbReference type="NCBI Taxonomy" id="87230"/>
    <lineage>
        <taxon>Eukaryota</taxon>
        <taxon>Fungi</taxon>
        <taxon>Dikarya</taxon>
        <taxon>Ascomycota</taxon>
        <taxon>Pezizomycotina</taxon>
        <taxon>Leotiomycetes</taxon>
        <taxon>Helotiales</taxon>
        <taxon>Sclerotiniaceae</taxon>
        <taxon>Botrytis</taxon>
    </lineage>
</organism>
<name>A0A4Z1EQ24_9HELO</name>
<accession>A0A4Z1EQ24</accession>
<feature type="compositionally biased region" description="Low complexity" evidence="1">
    <location>
        <begin position="30"/>
        <end position="49"/>
    </location>
</feature>
<protein>
    <submittedName>
        <fullName evidence="2">Uncharacterized protein</fullName>
    </submittedName>
</protein>